<proteinExistence type="predicted"/>
<dbReference type="OrthoDB" id="3542856at2"/>
<protein>
    <submittedName>
        <fullName evidence="3">Uncharacterized protein</fullName>
    </submittedName>
</protein>
<evidence type="ECO:0000313" key="4">
    <source>
        <dbReference type="Proteomes" id="UP000245697"/>
    </source>
</evidence>
<dbReference type="AlphaFoldDB" id="A0A316EEH3"/>
<keyword evidence="2" id="KW-1133">Transmembrane helix</keyword>
<dbReference type="Proteomes" id="UP000245697">
    <property type="component" value="Unassembled WGS sequence"/>
</dbReference>
<keyword evidence="2" id="KW-0812">Transmembrane</keyword>
<evidence type="ECO:0000313" key="3">
    <source>
        <dbReference type="EMBL" id="PWK28029.1"/>
    </source>
</evidence>
<gene>
    <name evidence="3" type="ORF">BC793_1513</name>
</gene>
<sequence length="320" mass="34684">MTPPTPDETRNGKNISRPADDVPRPGGRERGWLLLGRPWWQGVGAIAGGVGVVVTILVAYIDSRKDPDPPPANNINGNCNVQGDGQASCYNVLPPSPVSRAGLKASLSRVHSSRLLFAGTPDQLPTPPPYTRENAGSHCVAWKDFIDNDPRFYREKISLTVDLSAGEQEQVVIREIRAEIFDRKRISAAVMPIQCQYGGGSPGGYFITVDTVRSRVTVAPADDLGNEAEMPPATVSLTEAGYTSSRVSVVSAPGYLYSGKVVIDATINGQERTLEYGDATRPLRWSDDSNLFDSGAYDWDLKGGQWLLFADQDAFWASLS</sequence>
<feature type="transmembrane region" description="Helical" evidence="2">
    <location>
        <begin position="39"/>
        <end position="61"/>
    </location>
</feature>
<reference evidence="3 4" key="1">
    <citation type="submission" date="2018-05" db="EMBL/GenBank/DDBJ databases">
        <title>Genomic Encyclopedia of Archaeal and Bacterial Type Strains, Phase II (KMG-II): from individual species to whole genera.</title>
        <authorList>
            <person name="Goeker M."/>
        </authorList>
    </citation>
    <scope>NUCLEOTIDE SEQUENCE [LARGE SCALE GENOMIC DNA]</scope>
    <source>
        <strain evidence="3 4">DSM 45184</strain>
    </source>
</reference>
<keyword evidence="4" id="KW-1185">Reference proteome</keyword>
<keyword evidence="2" id="KW-0472">Membrane</keyword>
<accession>A0A316EEH3</accession>
<name>A0A316EEH3_9ACTN</name>
<feature type="region of interest" description="Disordered" evidence="1">
    <location>
        <begin position="1"/>
        <end position="27"/>
    </location>
</feature>
<dbReference type="RefSeq" id="WP_146246777.1">
    <property type="nucleotide sequence ID" value="NZ_BONA01000117.1"/>
</dbReference>
<comment type="caution">
    <text evidence="3">The sequence shown here is derived from an EMBL/GenBank/DDBJ whole genome shotgun (WGS) entry which is preliminary data.</text>
</comment>
<organism evidence="3 4">
    <name type="scientific">Actinoplanes xinjiangensis</name>
    <dbReference type="NCBI Taxonomy" id="512350"/>
    <lineage>
        <taxon>Bacteria</taxon>
        <taxon>Bacillati</taxon>
        <taxon>Actinomycetota</taxon>
        <taxon>Actinomycetes</taxon>
        <taxon>Micromonosporales</taxon>
        <taxon>Micromonosporaceae</taxon>
        <taxon>Actinoplanes</taxon>
    </lineage>
</organism>
<evidence type="ECO:0000256" key="1">
    <source>
        <dbReference type="SAM" id="MobiDB-lite"/>
    </source>
</evidence>
<dbReference type="EMBL" id="QGGR01000051">
    <property type="protein sequence ID" value="PWK28029.1"/>
    <property type="molecule type" value="Genomic_DNA"/>
</dbReference>
<evidence type="ECO:0000256" key="2">
    <source>
        <dbReference type="SAM" id="Phobius"/>
    </source>
</evidence>
<feature type="compositionally biased region" description="Basic and acidic residues" evidence="1">
    <location>
        <begin position="18"/>
        <end position="27"/>
    </location>
</feature>